<reference evidence="1" key="1">
    <citation type="submission" date="2021-06" db="EMBL/GenBank/DDBJ databases">
        <authorList>
            <person name="Kallberg Y."/>
            <person name="Tangrot J."/>
            <person name="Rosling A."/>
        </authorList>
    </citation>
    <scope>NUCLEOTIDE SEQUENCE</scope>
    <source>
        <strain evidence="1">IL203A</strain>
    </source>
</reference>
<proteinExistence type="predicted"/>
<gene>
    <name evidence="1" type="ORF">DHETER_LOCUS10838</name>
</gene>
<feature type="non-terminal residue" evidence="1">
    <location>
        <position position="203"/>
    </location>
</feature>
<evidence type="ECO:0000313" key="1">
    <source>
        <dbReference type="EMBL" id="CAG8684552.1"/>
    </source>
</evidence>
<keyword evidence="2" id="KW-1185">Reference proteome</keyword>
<organism evidence="1 2">
    <name type="scientific">Dentiscutata heterogama</name>
    <dbReference type="NCBI Taxonomy" id="1316150"/>
    <lineage>
        <taxon>Eukaryota</taxon>
        <taxon>Fungi</taxon>
        <taxon>Fungi incertae sedis</taxon>
        <taxon>Mucoromycota</taxon>
        <taxon>Glomeromycotina</taxon>
        <taxon>Glomeromycetes</taxon>
        <taxon>Diversisporales</taxon>
        <taxon>Gigasporaceae</taxon>
        <taxon>Dentiscutata</taxon>
    </lineage>
</organism>
<accession>A0ACA9P051</accession>
<evidence type="ECO:0000313" key="2">
    <source>
        <dbReference type="Proteomes" id="UP000789702"/>
    </source>
</evidence>
<name>A0ACA9P051_9GLOM</name>
<comment type="caution">
    <text evidence="1">The sequence shown here is derived from an EMBL/GenBank/DDBJ whole genome shotgun (WGS) entry which is preliminary data.</text>
</comment>
<protein>
    <submittedName>
        <fullName evidence="1">15370_t:CDS:1</fullName>
    </submittedName>
</protein>
<dbReference type="EMBL" id="CAJVPU010022181">
    <property type="protein sequence ID" value="CAG8684552.1"/>
    <property type="molecule type" value="Genomic_DNA"/>
</dbReference>
<sequence length="203" mass="23502">FASIACWLCAQFPQIITNYRNKSVDGLSLYFLMNWLLGDLANLVGCILTKQLPFQVYLAIYFCSVDFGLFFQYFYYSWFYPRQDDEYVSIEPEDQINQRYSMSSLRSSILEDHNDNTPNDSINSGMLIGRTMAWACAVLYLTSRMPQIWKNYTRRSVEGLSIFMFIFAALGNLTYTLYIFTNPEAIKNPSSLREAVPYILGSV</sequence>
<dbReference type="Proteomes" id="UP000789702">
    <property type="component" value="Unassembled WGS sequence"/>
</dbReference>
<feature type="non-terminal residue" evidence="1">
    <location>
        <position position="1"/>
    </location>
</feature>